<reference evidence="2 3" key="1">
    <citation type="journal article" date="2019" name="Mol. Biol. Evol.">
        <title>Blast fungal genomes show frequent chromosomal changes, gene gains and losses, and effector gene turnover.</title>
        <authorList>
            <person name="Gomez Luciano L.B."/>
            <person name="Jason Tsai I."/>
            <person name="Chuma I."/>
            <person name="Tosa Y."/>
            <person name="Chen Y.H."/>
            <person name="Li J.Y."/>
            <person name="Li M.Y."/>
            <person name="Jade Lu M.Y."/>
            <person name="Nakayashiki H."/>
            <person name="Li W.H."/>
        </authorList>
    </citation>
    <scope>NUCLEOTIDE SEQUENCE [LARGE SCALE GENOMIC DNA]</scope>
    <source>
        <strain evidence="2 3">NI907</strain>
    </source>
</reference>
<protein>
    <submittedName>
        <fullName evidence="3">Uncharacterized protein</fullName>
    </submittedName>
</protein>
<evidence type="ECO:0000313" key="2">
    <source>
        <dbReference type="Proteomes" id="UP000515153"/>
    </source>
</evidence>
<evidence type="ECO:0000313" key="3">
    <source>
        <dbReference type="RefSeq" id="XP_030976985.1"/>
    </source>
</evidence>
<reference evidence="3" key="2">
    <citation type="submission" date="2019-10" db="EMBL/GenBank/DDBJ databases">
        <authorList>
            <consortium name="NCBI Genome Project"/>
        </authorList>
    </citation>
    <scope>NUCLEOTIDE SEQUENCE</scope>
    <source>
        <strain evidence="3">NI907</strain>
    </source>
</reference>
<reference evidence="3" key="3">
    <citation type="submission" date="2025-08" db="UniProtKB">
        <authorList>
            <consortium name="RefSeq"/>
        </authorList>
    </citation>
    <scope>IDENTIFICATION</scope>
    <source>
        <strain evidence="3">NI907</strain>
    </source>
</reference>
<feature type="compositionally biased region" description="Polar residues" evidence="1">
    <location>
        <begin position="63"/>
        <end position="79"/>
    </location>
</feature>
<evidence type="ECO:0000256" key="1">
    <source>
        <dbReference type="SAM" id="MobiDB-lite"/>
    </source>
</evidence>
<dbReference type="AlphaFoldDB" id="A0A6P8AQ22"/>
<feature type="region of interest" description="Disordered" evidence="1">
    <location>
        <begin position="43"/>
        <end position="79"/>
    </location>
</feature>
<gene>
    <name evidence="3" type="ORF">PgNI_11213</name>
</gene>
<organism evidence="2 3">
    <name type="scientific">Pyricularia grisea</name>
    <name type="common">Crabgrass-specific blast fungus</name>
    <name type="synonym">Magnaporthe grisea</name>
    <dbReference type="NCBI Taxonomy" id="148305"/>
    <lineage>
        <taxon>Eukaryota</taxon>
        <taxon>Fungi</taxon>
        <taxon>Dikarya</taxon>
        <taxon>Ascomycota</taxon>
        <taxon>Pezizomycotina</taxon>
        <taxon>Sordariomycetes</taxon>
        <taxon>Sordariomycetidae</taxon>
        <taxon>Magnaporthales</taxon>
        <taxon>Pyriculariaceae</taxon>
        <taxon>Pyricularia</taxon>
    </lineage>
</organism>
<dbReference type="Proteomes" id="UP000515153">
    <property type="component" value="Chromosome VI"/>
</dbReference>
<accession>A0A6P8AQ22</accession>
<dbReference type="KEGG" id="pgri:PgNI_11213"/>
<keyword evidence="2" id="KW-1185">Reference proteome</keyword>
<name>A0A6P8AQ22_PYRGI</name>
<proteinExistence type="predicted"/>
<dbReference type="RefSeq" id="XP_030976985.1">
    <property type="nucleotide sequence ID" value="XM_031131185.1"/>
</dbReference>
<sequence length="79" mass="8348">MQFALANVAIHLINSITTQSATLTAICQDAINPTPPNCTLPRLQLTTHGRLPPPTGRGCSPEAQLQAQSLKDSNSGLQI</sequence>
<dbReference type="GeneID" id="41966090"/>